<accession>M0M1D0</accession>
<dbReference type="PANTHER" id="PTHR43563">
    <property type="entry name" value="AMINE OXIDASE"/>
    <property type="match status" value="1"/>
</dbReference>
<protein>
    <submittedName>
        <fullName evidence="5">Amine oxidase</fullName>
    </submittedName>
</protein>
<dbReference type="GO" id="GO:0016491">
    <property type="term" value="F:oxidoreductase activity"/>
    <property type="evidence" value="ECO:0007669"/>
    <property type="project" value="UniProtKB-KW"/>
</dbReference>
<gene>
    <name evidence="5" type="ORF">C446_08531</name>
</gene>
<dbReference type="eggNOG" id="arCOG01522">
    <property type="taxonomic scope" value="Archaea"/>
</dbReference>
<dbReference type="PRINTS" id="PR00757">
    <property type="entry name" value="AMINEOXDASEF"/>
</dbReference>
<dbReference type="PANTHER" id="PTHR43563:SF1">
    <property type="entry name" value="AMINE OXIDASE [FLAVIN-CONTAINING] B"/>
    <property type="match status" value="1"/>
</dbReference>
<dbReference type="InterPro" id="IPR036188">
    <property type="entry name" value="FAD/NAD-bd_sf"/>
</dbReference>
<dbReference type="OrthoDB" id="203172at2157"/>
<dbReference type="InterPro" id="IPR001613">
    <property type="entry name" value="Flavin_amine_oxidase"/>
</dbReference>
<dbReference type="InterPro" id="IPR050703">
    <property type="entry name" value="Flavin_MAO"/>
</dbReference>
<evidence type="ECO:0000256" key="1">
    <source>
        <dbReference type="ARBA" id="ARBA00001974"/>
    </source>
</evidence>
<dbReference type="STRING" id="1227454.C446_08531"/>
<evidence type="ECO:0000259" key="4">
    <source>
        <dbReference type="Pfam" id="PF01593"/>
    </source>
</evidence>
<comment type="similarity">
    <text evidence="2">Belongs to the flavin monoamine oxidase family.</text>
</comment>
<keyword evidence="6" id="KW-1185">Reference proteome</keyword>
<dbReference type="Gene3D" id="1.10.405.10">
    <property type="entry name" value="Guanine Nucleotide Dissociation Inhibitor, domain 1"/>
    <property type="match status" value="1"/>
</dbReference>
<organism evidence="5 6">
    <name type="scientific">Halobiforma nitratireducens JCM 10879</name>
    <dbReference type="NCBI Taxonomy" id="1227454"/>
    <lineage>
        <taxon>Archaea</taxon>
        <taxon>Methanobacteriati</taxon>
        <taxon>Methanobacteriota</taxon>
        <taxon>Stenosarchaea group</taxon>
        <taxon>Halobacteria</taxon>
        <taxon>Halobacteriales</taxon>
        <taxon>Natrialbaceae</taxon>
        <taxon>Halobiforma</taxon>
    </lineage>
</organism>
<dbReference type="Proteomes" id="UP000011607">
    <property type="component" value="Unassembled WGS sequence"/>
</dbReference>
<dbReference type="Pfam" id="PF01593">
    <property type="entry name" value="Amino_oxidase"/>
    <property type="match status" value="1"/>
</dbReference>
<dbReference type="SUPFAM" id="SSF54373">
    <property type="entry name" value="FAD-linked reductases, C-terminal domain"/>
    <property type="match status" value="1"/>
</dbReference>
<evidence type="ECO:0000256" key="2">
    <source>
        <dbReference type="ARBA" id="ARBA00005995"/>
    </source>
</evidence>
<sequence length="459" mass="49890">MSDFRDANRYDVGVVGAGLAGLTATRELAEAGLDVVVLEARGRVGGRTVGESLSTGETIDRGAEWIGAEHDRVLALVEEFDLELSEQYGDGLDRVAVAGDLFEHEDRVQALPSESATELREAADRVESLRRDVPFETPRDAPEADTWDATTVESWKRETMETTAAREAFDAFVRAEFTVEPSEMSLLYFLTAVDAAGGLELATDSVSVTQQHRLVGGSQQLSTRLADDLEDVIAIRLNEPVRRIDRRGDDVTLASDDDTYVVSDAIVAVPPPLVERIDHEPPLPARRRGLGQRMPMGAVIKFVAAYESPFWRADGYSGSVLAADGIVAEVADGTRPNTDRGHLVGFVAGADAFEWSDRPLAERRERVLDDLERYFGTQAATPLEYVDEAWSKTQWSSGGYNAVMTPGTLTSCGDALREPVEGVHWAGSETALEGRGFMEGAIRSGERAASAVLDDAREQ</sequence>
<comment type="cofactor">
    <cofactor evidence="1">
        <name>FAD</name>
        <dbReference type="ChEBI" id="CHEBI:57692"/>
    </cofactor>
</comment>
<dbReference type="Gene3D" id="3.90.660.10">
    <property type="match status" value="1"/>
</dbReference>
<dbReference type="RefSeq" id="WP_006672637.1">
    <property type="nucleotide sequence ID" value="NZ_AOMA01000082.1"/>
</dbReference>
<evidence type="ECO:0000313" key="5">
    <source>
        <dbReference type="EMBL" id="EMA39481.1"/>
    </source>
</evidence>
<dbReference type="EMBL" id="AOMA01000082">
    <property type="protein sequence ID" value="EMA39481.1"/>
    <property type="molecule type" value="Genomic_DNA"/>
</dbReference>
<dbReference type="SUPFAM" id="SSF51905">
    <property type="entry name" value="FAD/NAD(P)-binding domain"/>
    <property type="match status" value="1"/>
</dbReference>
<dbReference type="InterPro" id="IPR002937">
    <property type="entry name" value="Amino_oxidase"/>
</dbReference>
<proteinExistence type="inferred from homology"/>
<dbReference type="Gene3D" id="3.50.50.60">
    <property type="entry name" value="FAD/NAD(P)-binding domain"/>
    <property type="match status" value="1"/>
</dbReference>
<evidence type="ECO:0000256" key="3">
    <source>
        <dbReference type="ARBA" id="ARBA00023002"/>
    </source>
</evidence>
<feature type="domain" description="Amine oxidase" evidence="4">
    <location>
        <begin position="19"/>
        <end position="453"/>
    </location>
</feature>
<dbReference type="AlphaFoldDB" id="M0M1D0"/>
<dbReference type="PATRIC" id="fig|1227454.3.peg.1723"/>
<keyword evidence="3" id="KW-0560">Oxidoreductase</keyword>
<reference evidence="5 6" key="1">
    <citation type="journal article" date="2014" name="PLoS Genet.">
        <title>Phylogenetically driven sequencing of extremely halophilic archaea reveals strategies for static and dynamic osmo-response.</title>
        <authorList>
            <person name="Becker E.A."/>
            <person name="Seitzer P.M."/>
            <person name="Tritt A."/>
            <person name="Larsen D."/>
            <person name="Krusor M."/>
            <person name="Yao A.I."/>
            <person name="Wu D."/>
            <person name="Madern D."/>
            <person name="Eisen J.A."/>
            <person name="Darling A.E."/>
            <person name="Facciotti M.T."/>
        </authorList>
    </citation>
    <scope>NUCLEOTIDE SEQUENCE [LARGE SCALE GENOMIC DNA]</scope>
    <source>
        <strain evidence="5 6">JCM 10879</strain>
    </source>
</reference>
<name>M0M1D0_9EURY</name>
<evidence type="ECO:0000313" key="6">
    <source>
        <dbReference type="Proteomes" id="UP000011607"/>
    </source>
</evidence>
<comment type="caution">
    <text evidence="5">The sequence shown here is derived from an EMBL/GenBank/DDBJ whole genome shotgun (WGS) entry which is preliminary data.</text>
</comment>